<name>A0AA39FQ41_9HYME</name>
<protein>
    <recommendedName>
        <fullName evidence="4">Nudix hydrolase domain-containing protein</fullName>
    </recommendedName>
</protein>
<dbReference type="EMBL" id="JAQQBS010000002">
    <property type="protein sequence ID" value="KAK0173314.1"/>
    <property type="molecule type" value="Genomic_DNA"/>
</dbReference>
<reference evidence="5" key="2">
    <citation type="submission" date="2023-03" db="EMBL/GenBank/DDBJ databases">
        <authorList>
            <person name="Inwood S.N."/>
            <person name="Skelly J.G."/>
            <person name="Guhlin J."/>
            <person name="Harrop T.W.R."/>
            <person name="Goldson S.G."/>
            <person name="Dearden P.K."/>
        </authorList>
    </citation>
    <scope>NUCLEOTIDE SEQUENCE</scope>
    <source>
        <strain evidence="5">Irish</strain>
        <tissue evidence="5">Whole body</tissue>
    </source>
</reference>
<dbReference type="PROSITE" id="PS00893">
    <property type="entry name" value="NUDIX_BOX"/>
    <property type="match status" value="1"/>
</dbReference>
<evidence type="ECO:0000313" key="6">
    <source>
        <dbReference type="Proteomes" id="UP001168990"/>
    </source>
</evidence>
<dbReference type="PRINTS" id="PR01356">
    <property type="entry name" value="GFGPROTEIN"/>
</dbReference>
<dbReference type="InterPro" id="IPR000086">
    <property type="entry name" value="NUDIX_hydrolase_dom"/>
</dbReference>
<dbReference type="InterPro" id="IPR040618">
    <property type="entry name" value="Pre-Nudix"/>
</dbReference>
<keyword evidence="2 3" id="KW-0378">Hydrolase</keyword>
<dbReference type="AlphaFoldDB" id="A0AA39FQ41"/>
<gene>
    <name evidence="5" type="ORF">PV328_006530</name>
</gene>
<dbReference type="PANTHER" id="PTHR13994:SF13">
    <property type="entry name" value="FI03680P"/>
    <property type="match status" value="1"/>
</dbReference>
<dbReference type="Gene3D" id="3.90.79.10">
    <property type="entry name" value="Nucleoside Triphosphate Pyrophosphohydrolase"/>
    <property type="match status" value="1"/>
</dbReference>
<dbReference type="Pfam" id="PF00293">
    <property type="entry name" value="NUDIX"/>
    <property type="match status" value="1"/>
</dbReference>
<dbReference type="SUPFAM" id="SSF55811">
    <property type="entry name" value="Nudix"/>
    <property type="match status" value="1"/>
</dbReference>
<dbReference type="InterPro" id="IPR020476">
    <property type="entry name" value="Nudix_hydrolase"/>
</dbReference>
<sequence length="287" mass="33193">MRNCSTLNTVKMDSLEDCFIGKEDNHNGIIVDSIREPCSADIISKRLRVSLERWMKNAKKTVWFRVNRTDADWIPHLVKEGFYFHHTKEQIVILYRCLSSEHNIPPYAHTNLGVGSFVINDKTNEILVIKEKYSNPTANALSMWKLPGGYVEPGECIPDAAEREVFEETGIRAKFKSLVGFRHAHNYNFGCSDIYMVARLTPETFDVRKCDTEILECTWMQLEEYANSPNVYELNRNIAKKMLEYLKNNMEIELIHGQRPNSTEPCWIYLMSTDNKSQNSQSSTALH</sequence>
<keyword evidence="6" id="KW-1185">Reference proteome</keyword>
<comment type="similarity">
    <text evidence="1 3">Belongs to the Nudix hydrolase family.</text>
</comment>
<evidence type="ECO:0000256" key="3">
    <source>
        <dbReference type="RuleBase" id="RU003476"/>
    </source>
</evidence>
<dbReference type="Gene3D" id="3.40.630.30">
    <property type="match status" value="1"/>
</dbReference>
<organism evidence="5 6">
    <name type="scientific">Microctonus aethiopoides</name>
    <dbReference type="NCBI Taxonomy" id="144406"/>
    <lineage>
        <taxon>Eukaryota</taxon>
        <taxon>Metazoa</taxon>
        <taxon>Ecdysozoa</taxon>
        <taxon>Arthropoda</taxon>
        <taxon>Hexapoda</taxon>
        <taxon>Insecta</taxon>
        <taxon>Pterygota</taxon>
        <taxon>Neoptera</taxon>
        <taxon>Endopterygota</taxon>
        <taxon>Hymenoptera</taxon>
        <taxon>Apocrita</taxon>
        <taxon>Ichneumonoidea</taxon>
        <taxon>Braconidae</taxon>
        <taxon>Euphorinae</taxon>
        <taxon>Microctonus</taxon>
    </lineage>
</organism>
<dbReference type="GO" id="GO:0035529">
    <property type="term" value="F:NADH pyrophosphatase activity"/>
    <property type="evidence" value="ECO:0007669"/>
    <property type="project" value="TreeGrafter"/>
</dbReference>
<evidence type="ECO:0000256" key="1">
    <source>
        <dbReference type="ARBA" id="ARBA00005582"/>
    </source>
</evidence>
<dbReference type="GO" id="GO:0047631">
    <property type="term" value="F:ADP-ribose diphosphatase activity"/>
    <property type="evidence" value="ECO:0007669"/>
    <property type="project" value="TreeGrafter"/>
</dbReference>
<dbReference type="Proteomes" id="UP001168990">
    <property type="component" value="Unassembled WGS sequence"/>
</dbReference>
<dbReference type="InterPro" id="IPR003293">
    <property type="entry name" value="Nudix_hydrolase6-like"/>
</dbReference>
<evidence type="ECO:0000313" key="5">
    <source>
        <dbReference type="EMBL" id="KAK0173314.1"/>
    </source>
</evidence>
<dbReference type="CDD" id="cd04670">
    <property type="entry name" value="NUDIX_ASFGF2_Nudt6"/>
    <property type="match status" value="1"/>
</dbReference>
<dbReference type="Pfam" id="PF18290">
    <property type="entry name" value="Nudix_hydro"/>
    <property type="match status" value="1"/>
</dbReference>
<dbReference type="PROSITE" id="PS51462">
    <property type="entry name" value="NUDIX"/>
    <property type="match status" value="1"/>
</dbReference>
<proteinExistence type="inferred from homology"/>
<dbReference type="PANTHER" id="PTHR13994">
    <property type="entry name" value="NUDIX HYDROLASE RELATED"/>
    <property type="match status" value="1"/>
</dbReference>
<comment type="caution">
    <text evidence="5">The sequence shown here is derived from an EMBL/GenBank/DDBJ whole genome shotgun (WGS) entry which is preliminary data.</text>
</comment>
<dbReference type="PRINTS" id="PR00502">
    <property type="entry name" value="NUDIXFAMILY"/>
</dbReference>
<dbReference type="GO" id="GO:0051287">
    <property type="term" value="F:NAD binding"/>
    <property type="evidence" value="ECO:0007669"/>
    <property type="project" value="TreeGrafter"/>
</dbReference>
<dbReference type="InterPro" id="IPR015797">
    <property type="entry name" value="NUDIX_hydrolase-like_dom_sf"/>
</dbReference>
<reference evidence="5" key="1">
    <citation type="journal article" date="2023" name="bioRxiv">
        <title>Scaffold-level genome assemblies of two parasitoid biocontrol wasps reveal the parthenogenesis mechanism and an associated novel virus.</title>
        <authorList>
            <person name="Inwood S."/>
            <person name="Skelly J."/>
            <person name="Guhlin J."/>
            <person name="Harrop T."/>
            <person name="Goldson S."/>
            <person name="Dearden P."/>
        </authorList>
    </citation>
    <scope>NUCLEOTIDE SEQUENCE</scope>
    <source>
        <strain evidence="5">Irish</strain>
        <tissue evidence="5">Whole body</tissue>
    </source>
</reference>
<evidence type="ECO:0000256" key="2">
    <source>
        <dbReference type="ARBA" id="ARBA00022801"/>
    </source>
</evidence>
<feature type="domain" description="Nudix hydrolase" evidence="4">
    <location>
        <begin position="109"/>
        <end position="244"/>
    </location>
</feature>
<accession>A0AA39FQ41</accession>
<dbReference type="FunFam" id="3.90.79.10:FF:000015">
    <property type="entry name" value="Nudix hydrolase 8"/>
    <property type="match status" value="1"/>
</dbReference>
<evidence type="ECO:0000259" key="4">
    <source>
        <dbReference type="PROSITE" id="PS51462"/>
    </source>
</evidence>
<dbReference type="InterPro" id="IPR020084">
    <property type="entry name" value="NUDIX_hydrolase_CS"/>
</dbReference>